<feature type="chain" id="PRO_5044846073" description="Receptor-like serine/threonine-protein kinase" evidence="22">
    <location>
        <begin position="22"/>
        <end position="819"/>
    </location>
</feature>
<dbReference type="FunFam" id="2.90.10.30:FF:000003">
    <property type="entry name" value="Os04g0303100 protein"/>
    <property type="match status" value="1"/>
</dbReference>
<evidence type="ECO:0000313" key="26">
    <source>
        <dbReference type="Proteomes" id="UP001497457"/>
    </source>
</evidence>
<organism evidence="25 26">
    <name type="scientific">Urochloa decumbens</name>
    <dbReference type="NCBI Taxonomy" id="240449"/>
    <lineage>
        <taxon>Eukaryota</taxon>
        <taxon>Viridiplantae</taxon>
        <taxon>Streptophyta</taxon>
        <taxon>Embryophyta</taxon>
        <taxon>Tracheophyta</taxon>
        <taxon>Spermatophyta</taxon>
        <taxon>Magnoliopsida</taxon>
        <taxon>Liliopsida</taxon>
        <taxon>Poales</taxon>
        <taxon>Poaceae</taxon>
        <taxon>PACMAD clade</taxon>
        <taxon>Panicoideae</taxon>
        <taxon>Panicodae</taxon>
        <taxon>Paniceae</taxon>
        <taxon>Melinidinae</taxon>
        <taxon>Urochloa</taxon>
    </lineage>
</organism>
<dbReference type="GO" id="GO:0030246">
    <property type="term" value="F:carbohydrate binding"/>
    <property type="evidence" value="ECO:0007669"/>
    <property type="project" value="UniProtKB-KW"/>
</dbReference>
<name>A0ABC9CXJ9_9POAL</name>
<dbReference type="EMBL" id="OZ075140">
    <property type="protein sequence ID" value="CAL5027554.1"/>
    <property type="molecule type" value="Genomic_DNA"/>
</dbReference>
<dbReference type="SUPFAM" id="SSF56112">
    <property type="entry name" value="Protein kinase-like (PK-like)"/>
    <property type="match status" value="1"/>
</dbReference>
<dbReference type="Proteomes" id="UP001497457">
    <property type="component" value="Chromosome 30rd"/>
</dbReference>
<dbReference type="PROSITE" id="PS00108">
    <property type="entry name" value="PROTEIN_KINASE_ST"/>
    <property type="match status" value="1"/>
</dbReference>
<dbReference type="PANTHER" id="PTHR47976:SF110">
    <property type="entry name" value="RECEPTOR-LIKE SERINE_THREONINE-PROTEIN KINASE"/>
    <property type="match status" value="1"/>
</dbReference>
<dbReference type="PROSITE" id="PS00107">
    <property type="entry name" value="PROTEIN_KINASE_ATP"/>
    <property type="match status" value="1"/>
</dbReference>
<keyword evidence="5 19" id="KW-0808">Transferase</keyword>
<evidence type="ECO:0000256" key="2">
    <source>
        <dbReference type="ARBA" id="ARBA00022527"/>
    </source>
</evidence>
<keyword evidence="14" id="KW-1015">Disulfide bond</keyword>
<evidence type="ECO:0000256" key="15">
    <source>
        <dbReference type="ARBA" id="ARBA00023170"/>
    </source>
</evidence>
<dbReference type="InterPro" id="IPR051343">
    <property type="entry name" value="G-type_lectin_kinases/EP1-like"/>
</dbReference>
<evidence type="ECO:0000256" key="19">
    <source>
        <dbReference type="PIRNR" id="PIRNR000641"/>
    </source>
</evidence>
<evidence type="ECO:0000259" key="24">
    <source>
        <dbReference type="PROSITE" id="PS50927"/>
    </source>
</evidence>
<dbReference type="InterPro" id="IPR024171">
    <property type="entry name" value="SRK-like_kinase"/>
</dbReference>
<evidence type="ECO:0000259" key="23">
    <source>
        <dbReference type="PROSITE" id="PS50011"/>
    </source>
</evidence>
<accession>A0ABC9CXJ9</accession>
<feature type="transmembrane region" description="Helical" evidence="21">
    <location>
        <begin position="452"/>
        <end position="476"/>
    </location>
</feature>
<dbReference type="GO" id="GO:0051707">
    <property type="term" value="P:response to other organism"/>
    <property type="evidence" value="ECO:0007669"/>
    <property type="project" value="UniProtKB-ARBA"/>
</dbReference>
<dbReference type="Gene3D" id="1.10.510.10">
    <property type="entry name" value="Transferase(Phosphotransferase) domain 1"/>
    <property type="match status" value="1"/>
</dbReference>
<keyword evidence="7 22" id="KW-0732">Signal</keyword>
<protein>
    <recommendedName>
        <fullName evidence="19">Receptor-like serine/threonine-protein kinase</fullName>
        <ecNumber evidence="19">2.7.11.1</ecNumber>
    </recommendedName>
</protein>
<reference evidence="25" key="1">
    <citation type="submission" date="2024-10" db="EMBL/GenBank/DDBJ databases">
        <authorList>
            <person name="Ryan C."/>
        </authorList>
    </citation>
    <scope>NUCLEOTIDE SEQUENCE [LARGE SCALE GENOMIC DNA]</scope>
</reference>
<evidence type="ECO:0000256" key="8">
    <source>
        <dbReference type="ARBA" id="ARBA00022734"/>
    </source>
</evidence>
<feature type="signal peptide" evidence="22">
    <location>
        <begin position="1"/>
        <end position="21"/>
    </location>
</feature>
<feature type="domain" description="Protein kinase" evidence="23">
    <location>
        <begin position="509"/>
        <end position="792"/>
    </location>
</feature>
<evidence type="ECO:0000256" key="21">
    <source>
        <dbReference type="SAM" id="Phobius"/>
    </source>
</evidence>
<keyword evidence="12 21" id="KW-1133">Transmembrane helix</keyword>
<dbReference type="Gene3D" id="3.30.200.20">
    <property type="entry name" value="Phosphorylase Kinase, domain 1"/>
    <property type="match status" value="1"/>
</dbReference>
<comment type="catalytic activity">
    <reaction evidence="18 19">
        <text>L-seryl-[protein] + ATP = O-phospho-L-seryl-[protein] + ADP + H(+)</text>
        <dbReference type="Rhea" id="RHEA:17989"/>
        <dbReference type="Rhea" id="RHEA-COMP:9863"/>
        <dbReference type="Rhea" id="RHEA-COMP:11604"/>
        <dbReference type="ChEBI" id="CHEBI:15378"/>
        <dbReference type="ChEBI" id="CHEBI:29999"/>
        <dbReference type="ChEBI" id="CHEBI:30616"/>
        <dbReference type="ChEBI" id="CHEBI:83421"/>
        <dbReference type="ChEBI" id="CHEBI:456216"/>
        <dbReference type="EC" id="2.7.11.1"/>
    </reaction>
</comment>
<keyword evidence="6 21" id="KW-0812">Transmembrane</keyword>
<feature type="binding site" evidence="20">
    <location>
        <position position="536"/>
    </location>
    <ligand>
        <name>ATP</name>
        <dbReference type="ChEBI" id="CHEBI:30616"/>
    </ligand>
</feature>
<evidence type="ECO:0000256" key="20">
    <source>
        <dbReference type="PROSITE-ProRule" id="PRU10141"/>
    </source>
</evidence>
<evidence type="ECO:0000256" key="11">
    <source>
        <dbReference type="ARBA" id="ARBA00022840"/>
    </source>
</evidence>
<keyword evidence="10 19" id="KW-0418">Kinase</keyword>
<dbReference type="SMART" id="SM00220">
    <property type="entry name" value="S_TKc"/>
    <property type="match status" value="1"/>
</dbReference>
<evidence type="ECO:0000256" key="16">
    <source>
        <dbReference type="ARBA" id="ARBA00023180"/>
    </source>
</evidence>
<keyword evidence="3" id="KW-0245">EGF-like domain</keyword>
<dbReference type="PANTHER" id="PTHR47976">
    <property type="entry name" value="G-TYPE LECTIN S-RECEPTOR-LIKE SERINE/THREONINE-PROTEIN KINASE SD2-5"/>
    <property type="match status" value="1"/>
</dbReference>
<dbReference type="SMART" id="SM00108">
    <property type="entry name" value="B_lectin"/>
    <property type="match status" value="1"/>
</dbReference>
<dbReference type="GO" id="GO:0016020">
    <property type="term" value="C:membrane"/>
    <property type="evidence" value="ECO:0007669"/>
    <property type="project" value="UniProtKB-SubCell"/>
</dbReference>
<dbReference type="CDD" id="cd00028">
    <property type="entry name" value="B_lectin"/>
    <property type="match status" value="1"/>
</dbReference>
<keyword evidence="8" id="KW-0430">Lectin</keyword>
<evidence type="ECO:0000256" key="7">
    <source>
        <dbReference type="ARBA" id="ARBA00022729"/>
    </source>
</evidence>
<evidence type="ECO:0000256" key="9">
    <source>
        <dbReference type="ARBA" id="ARBA00022741"/>
    </source>
</evidence>
<dbReference type="AlphaFoldDB" id="A0ABC9CXJ9"/>
<dbReference type="Pfam" id="PF00069">
    <property type="entry name" value="Pkinase"/>
    <property type="match status" value="1"/>
</dbReference>
<gene>
    <name evidence="25" type="ORF">URODEC1_LOCUS79430</name>
</gene>
<evidence type="ECO:0000256" key="1">
    <source>
        <dbReference type="ARBA" id="ARBA00004479"/>
    </source>
</evidence>
<evidence type="ECO:0000256" key="22">
    <source>
        <dbReference type="SAM" id="SignalP"/>
    </source>
</evidence>
<keyword evidence="13 21" id="KW-0472">Membrane</keyword>
<dbReference type="InterPro" id="IPR017441">
    <property type="entry name" value="Protein_kinase_ATP_BS"/>
</dbReference>
<keyword evidence="15" id="KW-0675">Receptor</keyword>
<evidence type="ECO:0000256" key="12">
    <source>
        <dbReference type="ARBA" id="ARBA00022989"/>
    </source>
</evidence>
<keyword evidence="26" id="KW-1185">Reference proteome</keyword>
<evidence type="ECO:0000256" key="3">
    <source>
        <dbReference type="ARBA" id="ARBA00022536"/>
    </source>
</evidence>
<dbReference type="FunFam" id="1.10.510.10:FF:000248">
    <property type="entry name" value="S-receptor-like kinase 5"/>
    <property type="match status" value="1"/>
</dbReference>
<comment type="subcellular location">
    <subcellularLocation>
        <location evidence="1">Membrane</location>
        <topology evidence="1">Single-pass type I membrane protein</topology>
    </subcellularLocation>
</comment>
<evidence type="ECO:0000313" key="25">
    <source>
        <dbReference type="EMBL" id="CAL5027554.1"/>
    </source>
</evidence>
<keyword evidence="2 19" id="KW-0723">Serine/threonine-protein kinase</keyword>
<evidence type="ECO:0000256" key="6">
    <source>
        <dbReference type="ARBA" id="ARBA00022692"/>
    </source>
</evidence>
<evidence type="ECO:0000256" key="18">
    <source>
        <dbReference type="ARBA" id="ARBA00048679"/>
    </source>
</evidence>
<feature type="domain" description="Bulb-type lectin" evidence="24">
    <location>
        <begin position="56"/>
        <end position="179"/>
    </location>
</feature>
<dbReference type="Gene3D" id="2.90.10.30">
    <property type="match status" value="1"/>
</dbReference>
<dbReference type="PIRSF" id="PIRSF000641">
    <property type="entry name" value="SRK"/>
    <property type="match status" value="1"/>
</dbReference>
<dbReference type="FunFam" id="3.30.200.20:FF:000178">
    <property type="entry name" value="serine/threonine-protein kinase PBS1-like"/>
    <property type="match status" value="1"/>
</dbReference>
<dbReference type="PROSITE" id="PS50011">
    <property type="entry name" value="PROTEIN_KINASE_DOM"/>
    <property type="match status" value="1"/>
</dbReference>
<evidence type="ECO:0000256" key="17">
    <source>
        <dbReference type="ARBA" id="ARBA00047899"/>
    </source>
</evidence>
<evidence type="ECO:0000256" key="14">
    <source>
        <dbReference type="ARBA" id="ARBA00023157"/>
    </source>
</evidence>
<sequence length="819" mass="91518">MAVTSFLLVIAMAQLAIQTGSVDLPGPSANLSTTWASMNSFSIQPVITLLHFVPGNSSLAFAAGFHCDRYVDYSYHDPYFSEPPCASLFGVFIGYVDYSYHDPYFSDYVTVWSANRDNLVQNATLNFTASGDFLIQDVDGNIVWSTNTSGQSVAGIRLTDSGNLVIFDHSNIPVWQSFDHPTDCLLPKQLLAKGMRLTPNTSATEWTPSNLFYLTVLSDGLYAFAGSSPPQPYYNYYIDVENNAHKGEPYVSLINGSLATFVSPPPAEPSGMIILPPAVSFQFLRFESDGHLRLYEWNKYWSLKGDTFKLDACDYPNVCGDYGICSNGQCFCPVASDTGTSYFNQTVSQRPDLGCTLVNPISCQPLHDHQLIDIANVSYFFNGYPGMSIQADEESCKVSCLKNCSCKAALILYYDGVMSCSLLTHVLSLRANEGYNRAYLKVQLPPSEKHNVILGSVVAGVIFSLIMIIFSTVVYLRRRNHGNNDEDEFNDLPGMAMRFTFKVLKIATRDFSNKVGQGGFGSVFEGQLDSERVAVKFLDRAGQGKKEFLAEVQTIGSLHHINLVRLIGFCAEKSYRLLVFEYIPRGSLDKWIYRRDNFVPLDWLTRRKIITDIARGLSYLHEDCRQRIAHLDIKPQNILLDDSFNAKLSDFGLSKLIDRGESHVMTRMRGTPGYMAPEWLTSQITEKVDVYSFGIVVMEIISGRKNLDYSQPESNVQLISLLQDAAKNDLLEDMIDRSSDDMHLHKDEAIAIIKLAMWCLQSDKNRRPAMSVVVKVMEGERSVESNLDYNFFDLSPAITTQVGEKFSDPPVVSVLSGPR</sequence>
<dbReference type="InterPro" id="IPR011009">
    <property type="entry name" value="Kinase-like_dom_sf"/>
</dbReference>
<keyword evidence="4" id="KW-0597">Phosphoprotein</keyword>
<dbReference type="GO" id="GO:0004674">
    <property type="term" value="F:protein serine/threonine kinase activity"/>
    <property type="evidence" value="ECO:0007669"/>
    <property type="project" value="UniProtKB-KW"/>
</dbReference>
<dbReference type="InterPro" id="IPR001480">
    <property type="entry name" value="Bulb-type_lectin_dom"/>
</dbReference>
<keyword evidence="11 19" id="KW-0067">ATP-binding</keyword>
<keyword evidence="9 19" id="KW-0547">Nucleotide-binding</keyword>
<dbReference type="EC" id="2.7.11.1" evidence="19"/>
<evidence type="ECO:0000256" key="5">
    <source>
        <dbReference type="ARBA" id="ARBA00022679"/>
    </source>
</evidence>
<proteinExistence type="inferred from homology"/>
<comment type="catalytic activity">
    <reaction evidence="17 19">
        <text>L-threonyl-[protein] + ATP = O-phospho-L-threonyl-[protein] + ADP + H(+)</text>
        <dbReference type="Rhea" id="RHEA:46608"/>
        <dbReference type="Rhea" id="RHEA-COMP:11060"/>
        <dbReference type="Rhea" id="RHEA-COMP:11605"/>
        <dbReference type="ChEBI" id="CHEBI:15378"/>
        <dbReference type="ChEBI" id="CHEBI:30013"/>
        <dbReference type="ChEBI" id="CHEBI:30616"/>
        <dbReference type="ChEBI" id="CHEBI:61977"/>
        <dbReference type="ChEBI" id="CHEBI:456216"/>
        <dbReference type="EC" id="2.7.11.1"/>
    </reaction>
</comment>
<dbReference type="CDD" id="cd14066">
    <property type="entry name" value="STKc_IRAK"/>
    <property type="match status" value="1"/>
</dbReference>
<dbReference type="InterPro" id="IPR036426">
    <property type="entry name" value="Bulb-type_lectin_dom_sf"/>
</dbReference>
<dbReference type="GO" id="GO:0005524">
    <property type="term" value="F:ATP binding"/>
    <property type="evidence" value="ECO:0007669"/>
    <property type="project" value="UniProtKB-UniRule"/>
</dbReference>
<dbReference type="PROSITE" id="PS50927">
    <property type="entry name" value="BULB_LECTIN"/>
    <property type="match status" value="1"/>
</dbReference>
<evidence type="ECO:0000256" key="13">
    <source>
        <dbReference type="ARBA" id="ARBA00023136"/>
    </source>
</evidence>
<dbReference type="Pfam" id="PF01453">
    <property type="entry name" value="B_lectin"/>
    <property type="match status" value="1"/>
</dbReference>
<dbReference type="SUPFAM" id="SSF51110">
    <property type="entry name" value="alpha-D-mannose-specific plant lectins"/>
    <property type="match status" value="1"/>
</dbReference>
<evidence type="ECO:0000256" key="10">
    <source>
        <dbReference type="ARBA" id="ARBA00022777"/>
    </source>
</evidence>
<evidence type="ECO:0000256" key="4">
    <source>
        <dbReference type="ARBA" id="ARBA00022553"/>
    </source>
</evidence>
<keyword evidence="16" id="KW-0325">Glycoprotein</keyword>
<dbReference type="InterPro" id="IPR000719">
    <property type="entry name" value="Prot_kinase_dom"/>
</dbReference>
<dbReference type="InterPro" id="IPR008271">
    <property type="entry name" value="Ser/Thr_kinase_AS"/>
</dbReference>
<comment type="similarity">
    <text evidence="19">Belongs to the protein kinase superfamily. Ser/Thr protein kinase family.</text>
</comment>